<dbReference type="Proteomes" id="UP000034837">
    <property type="component" value="Unassembled WGS sequence"/>
</dbReference>
<protein>
    <submittedName>
        <fullName evidence="8">Serine hydroxymethyltransferase</fullName>
    </submittedName>
</protein>
<dbReference type="GO" id="GO:0035999">
    <property type="term" value="P:tetrahydrofolate interconversion"/>
    <property type="evidence" value="ECO:0007669"/>
    <property type="project" value="InterPro"/>
</dbReference>
<keyword evidence="3" id="KW-0554">One-carbon metabolism</keyword>
<gene>
    <name evidence="8" type="ORF">UV20_C0016G0016</name>
</gene>
<accession>A0A0G1A5B2</accession>
<feature type="non-terminal residue" evidence="8">
    <location>
        <position position="1"/>
    </location>
</feature>
<comment type="similarity">
    <text evidence="2">Belongs to the SHMT family.</text>
</comment>
<dbReference type="CDD" id="cd00378">
    <property type="entry name" value="SHMT"/>
    <property type="match status" value="1"/>
</dbReference>
<dbReference type="GO" id="GO:0008168">
    <property type="term" value="F:methyltransferase activity"/>
    <property type="evidence" value="ECO:0007669"/>
    <property type="project" value="UniProtKB-KW"/>
</dbReference>
<evidence type="ECO:0000313" key="8">
    <source>
        <dbReference type="EMBL" id="KKS56182.1"/>
    </source>
</evidence>
<evidence type="ECO:0000259" key="7">
    <source>
        <dbReference type="Pfam" id="PF00464"/>
    </source>
</evidence>
<dbReference type="Gene3D" id="3.40.640.10">
    <property type="entry name" value="Type I PLP-dependent aspartate aminotransferase-like (Major domain)"/>
    <property type="match status" value="1"/>
</dbReference>
<dbReference type="GO" id="GO:0019264">
    <property type="term" value="P:glycine biosynthetic process from serine"/>
    <property type="evidence" value="ECO:0007669"/>
    <property type="project" value="InterPro"/>
</dbReference>
<dbReference type="Pfam" id="PF00464">
    <property type="entry name" value="SHMT"/>
    <property type="match status" value="1"/>
</dbReference>
<feature type="modified residue" description="N6-(pyridoxal phosphate)lysine" evidence="6">
    <location>
        <position position="145"/>
    </location>
</feature>
<dbReference type="InterPro" id="IPR001085">
    <property type="entry name" value="Ser_HO-MeTrfase"/>
</dbReference>
<dbReference type="GO" id="GO:0005829">
    <property type="term" value="C:cytosol"/>
    <property type="evidence" value="ECO:0007669"/>
    <property type="project" value="TreeGrafter"/>
</dbReference>
<dbReference type="NCBIfam" id="NF000586">
    <property type="entry name" value="PRK00011.1"/>
    <property type="match status" value="1"/>
</dbReference>
<comment type="cofactor">
    <cofactor evidence="1 6">
        <name>pyridoxal 5'-phosphate</name>
        <dbReference type="ChEBI" id="CHEBI:597326"/>
    </cofactor>
</comment>
<dbReference type="InterPro" id="IPR015422">
    <property type="entry name" value="PyrdxlP-dep_Trfase_small"/>
</dbReference>
<sequence length="371" mass="40522">FGVPHANVQPYSGSPANSEVFLALLEPGETVMGMGLSSGGHLTHGHPNITFSGKYFNSVQFGVEEDGRIDYEKVLELAKKEKPKLMIIGTTAYPLILDWKKFGEIADSIGAWFVADISHVAGLIVAGVYPTPVKYAHVITTTTHKTLRGPRGAIIMATDKGTDKQSLSLHDKDKELAKKIDRAVFPGMQGGPHDNVTAAIAQCLYEAEQPEFKEYGRQVIENAKALAAVLSERSEPKDKLTLVGGSTESHLILIDLRPQNLSGNVVAEALEVAGIVTNRNSVPGDTSPFYPSGLRIGTPAVTTRGMGKSEMEKIAEWILAVIDHVKDEKLPSMQEERSKFLQEFRARIKDDKFLLEVAQEVKSLCSKFPTR</sequence>
<dbReference type="PROSITE" id="PS00096">
    <property type="entry name" value="SHMT"/>
    <property type="match status" value="1"/>
</dbReference>
<dbReference type="PANTHER" id="PTHR11680">
    <property type="entry name" value="SERINE HYDROXYMETHYLTRANSFERASE"/>
    <property type="match status" value="1"/>
</dbReference>
<name>A0A0G1A5B2_9BACT</name>
<evidence type="ECO:0000256" key="2">
    <source>
        <dbReference type="ARBA" id="ARBA00006376"/>
    </source>
</evidence>
<dbReference type="GO" id="GO:0030170">
    <property type="term" value="F:pyridoxal phosphate binding"/>
    <property type="evidence" value="ECO:0007669"/>
    <property type="project" value="InterPro"/>
</dbReference>
<evidence type="ECO:0000256" key="3">
    <source>
        <dbReference type="ARBA" id="ARBA00022563"/>
    </source>
</evidence>
<evidence type="ECO:0000256" key="6">
    <source>
        <dbReference type="PIRSR" id="PIRSR000412-50"/>
    </source>
</evidence>
<evidence type="ECO:0000256" key="4">
    <source>
        <dbReference type="ARBA" id="ARBA00022679"/>
    </source>
</evidence>
<dbReference type="PIRSF" id="PIRSF000412">
    <property type="entry name" value="SHMT"/>
    <property type="match status" value="1"/>
</dbReference>
<dbReference type="InterPro" id="IPR039429">
    <property type="entry name" value="SHMT-like_dom"/>
</dbReference>
<dbReference type="PANTHER" id="PTHR11680:SF35">
    <property type="entry name" value="SERINE HYDROXYMETHYLTRANSFERASE 1"/>
    <property type="match status" value="1"/>
</dbReference>
<organism evidence="8 9">
    <name type="scientific">Candidatus Magasanikbacteria bacterium GW2011_GWA2_42_32</name>
    <dbReference type="NCBI Taxonomy" id="1619039"/>
    <lineage>
        <taxon>Bacteria</taxon>
        <taxon>Candidatus Magasanikiibacteriota</taxon>
    </lineage>
</organism>
<keyword evidence="8" id="KW-0489">Methyltransferase</keyword>
<dbReference type="EMBL" id="LCDO01000016">
    <property type="protein sequence ID" value="KKS56182.1"/>
    <property type="molecule type" value="Genomic_DNA"/>
</dbReference>
<dbReference type="InterPro" id="IPR019798">
    <property type="entry name" value="Ser_HO-MeTrfase_PLP_BS"/>
</dbReference>
<dbReference type="InterPro" id="IPR015424">
    <property type="entry name" value="PyrdxlP-dep_Trfase"/>
</dbReference>
<dbReference type="PATRIC" id="fig|1619039.3.peg.1120"/>
<dbReference type="InterPro" id="IPR049943">
    <property type="entry name" value="Ser_HO-MeTrfase-like"/>
</dbReference>
<keyword evidence="5 6" id="KW-0663">Pyridoxal phosphate</keyword>
<evidence type="ECO:0000256" key="1">
    <source>
        <dbReference type="ARBA" id="ARBA00001933"/>
    </source>
</evidence>
<reference evidence="8 9" key="1">
    <citation type="journal article" date="2015" name="Nature">
        <title>rRNA introns, odd ribosomes, and small enigmatic genomes across a large radiation of phyla.</title>
        <authorList>
            <person name="Brown C.T."/>
            <person name="Hug L.A."/>
            <person name="Thomas B.C."/>
            <person name="Sharon I."/>
            <person name="Castelle C.J."/>
            <person name="Singh A."/>
            <person name="Wilkins M.J."/>
            <person name="Williams K.H."/>
            <person name="Banfield J.F."/>
        </authorList>
    </citation>
    <scope>NUCLEOTIDE SEQUENCE [LARGE SCALE GENOMIC DNA]</scope>
</reference>
<dbReference type="Gene3D" id="3.90.1150.10">
    <property type="entry name" value="Aspartate Aminotransferase, domain 1"/>
    <property type="match status" value="1"/>
</dbReference>
<keyword evidence="4 8" id="KW-0808">Transferase</keyword>
<proteinExistence type="inferred from homology"/>
<evidence type="ECO:0000256" key="5">
    <source>
        <dbReference type="ARBA" id="ARBA00022898"/>
    </source>
</evidence>
<dbReference type="GO" id="GO:0004372">
    <property type="term" value="F:glycine hydroxymethyltransferase activity"/>
    <property type="evidence" value="ECO:0007669"/>
    <property type="project" value="InterPro"/>
</dbReference>
<dbReference type="GO" id="GO:0032259">
    <property type="term" value="P:methylation"/>
    <property type="evidence" value="ECO:0007669"/>
    <property type="project" value="UniProtKB-KW"/>
</dbReference>
<dbReference type="InterPro" id="IPR015421">
    <property type="entry name" value="PyrdxlP-dep_Trfase_major"/>
</dbReference>
<dbReference type="AlphaFoldDB" id="A0A0G1A5B2"/>
<dbReference type="SUPFAM" id="SSF53383">
    <property type="entry name" value="PLP-dependent transferases"/>
    <property type="match status" value="1"/>
</dbReference>
<comment type="caution">
    <text evidence="8">The sequence shown here is derived from an EMBL/GenBank/DDBJ whole genome shotgun (WGS) entry which is preliminary data.</text>
</comment>
<evidence type="ECO:0000313" key="9">
    <source>
        <dbReference type="Proteomes" id="UP000034837"/>
    </source>
</evidence>
<feature type="domain" description="Serine hydroxymethyltransferase-like" evidence="7">
    <location>
        <begin position="5"/>
        <end position="318"/>
    </location>
</feature>